<evidence type="ECO:0000313" key="1">
    <source>
        <dbReference type="EMBL" id="CAA9996141.1"/>
    </source>
</evidence>
<gene>
    <name evidence="1" type="ORF">NTEN_LOCUS2742</name>
</gene>
<proteinExistence type="predicted"/>
<dbReference type="EMBL" id="CADCXU010004425">
    <property type="protein sequence ID" value="CAA9996141.1"/>
    <property type="molecule type" value="Genomic_DNA"/>
</dbReference>
<organism evidence="1 2">
    <name type="scientific">Nesidiocoris tenuis</name>
    <dbReference type="NCBI Taxonomy" id="355587"/>
    <lineage>
        <taxon>Eukaryota</taxon>
        <taxon>Metazoa</taxon>
        <taxon>Ecdysozoa</taxon>
        <taxon>Arthropoda</taxon>
        <taxon>Hexapoda</taxon>
        <taxon>Insecta</taxon>
        <taxon>Pterygota</taxon>
        <taxon>Neoptera</taxon>
        <taxon>Paraneoptera</taxon>
        <taxon>Hemiptera</taxon>
        <taxon>Heteroptera</taxon>
        <taxon>Panheteroptera</taxon>
        <taxon>Cimicomorpha</taxon>
        <taxon>Miridae</taxon>
        <taxon>Dicyphina</taxon>
        <taxon>Nesidiocoris</taxon>
    </lineage>
</organism>
<keyword evidence="2" id="KW-1185">Reference proteome</keyword>
<dbReference type="AlphaFoldDB" id="A0A6H5G2D8"/>
<dbReference type="Proteomes" id="UP000479000">
    <property type="component" value="Unassembled WGS sequence"/>
</dbReference>
<sequence length="182" mass="19685">MPAKISLGIVRRETPLGAFLSRKCLSENRASGSGGDMDSLNLRTSPTIAVARCKKGTSTDGPEGGLRRCGSKNELSCVAPELRSELDTGTFGLFHVAAADRIRKWNYGAKRASCRGDRQQGDLAGLPFVESVVNFLRTACRRVESNDNNRPRAQTVAVPAADEVVGPTATEARSEMFDRRIM</sequence>
<evidence type="ECO:0000313" key="2">
    <source>
        <dbReference type="Proteomes" id="UP000479000"/>
    </source>
</evidence>
<reference evidence="1 2" key="1">
    <citation type="submission" date="2020-02" db="EMBL/GenBank/DDBJ databases">
        <authorList>
            <person name="Ferguson B K."/>
        </authorList>
    </citation>
    <scope>NUCLEOTIDE SEQUENCE [LARGE SCALE GENOMIC DNA]</scope>
</reference>
<accession>A0A6H5G2D8</accession>
<name>A0A6H5G2D8_9HEMI</name>
<protein>
    <submittedName>
        <fullName evidence="1">Uncharacterized protein</fullName>
    </submittedName>
</protein>